<name>A0A420KBD7_9BURK</name>
<sequence>MAEGFLGRWSRRKQQVRAGEPAAAPPAEAAGEDVVPPAEAAAPAPEPAAQPPAPTLQDVQALTHESDFSAFVARGVAPEVRNAAMKKLFGDPRFNVMDGLDVYVEDYTRPDPLPMVALRQLASAKALGLVEEDPRGHTGAADAVAQSGVCKAIPSQQVPAAAPPQGAHGAELASQAADAQDLDMRLQPDHAPGPQGPGGGAA</sequence>
<feature type="compositionally biased region" description="Pro residues" evidence="1">
    <location>
        <begin position="44"/>
        <end position="54"/>
    </location>
</feature>
<evidence type="ECO:0000256" key="1">
    <source>
        <dbReference type="SAM" id="MobiDB-lite"/>
    </source>
</evidence>
<protein>
    <submittedName>
        <fullName evidence="2">DUF3306 domain-containing protein</fullName>
    </submittedName>
</protein>
<feature type="region of interest" description="Disordered" evidence="1">
    <location>
        <begin position="1"/>
        <end position="56"/>
    </location>
</feature>
<dbReference type="InterPro" id="IPR021735">
    <property type="entry name" value="DUF3306"/>
</dbReference>
<evidence type="ECO:0000313" key="2">
    <source>
        <dbReference type="EMBL" id="RKJ96489.1"/>
    </source>
</evidence>
<dbReference type="Proteomes" id="UP000216225">
    <property type="component" value="Unassembled WGS sequence"/>
</dbReference>
<organism evidence="2 3">
    <name type="scientific">Alicycliphilus denitrificans</name>
    <dbReference type="NCBI Taxonomy" id="179636"/>
    <lineage>
        <taxon>Bacteria</taxon>
        <taxon>Pseudomonadati</taxon>
        <taxon>Pseudomonadota</taxon>
        <taxon>Betaproteobacteria</taxon>
        <taxon>Burkholderiales</taxon>
        <taxon>Comamonadaceae</taxon>
        <taxon>Alicycliphilus</taxon>
    </lineage>
</organism>
<comment type="caution">
    <text evidence="2">The sequence shown here is derived from an EMBL/GenBank/DDBJ whole genome shotgun (WGS) entry which is preliminary data.</text>
</comment>
<feature type="compositionally biased region" description="Low complexity" evidence="1">
    <location>
        <begin position="18"/>
        <end position="43"/>
    </location>
</feature>
<reference evidence="2 3" key="1">
    <citation type="submission" date="2018-09" db="EMBL/GenBank/DDBJ databases">
        <title>Genome comparison of Alicycliphilus sp. BQ1, a polyurethanolytic bacterium, with its closest phylogenetic relatives Alicycliphilus denitrificans BC and K601, unable to attack polyurethane.</title>
        <authorList>
            <person name="Loza-Tavera H."/>
            <person name="Lozano L."/>
            <person name="Cevallos M."/>
            <person name="Maya-Lucas O."/>
            <person name="Garcia-Mena J."/>
            <person name="Hernandez J."/>
        </authorList>
    </citation>
    <scope>NUCLEOTIDE SEQUENCE [LARGE SCALE GENOMIC DNA]</scope>
    <source>
        <strain evidence="2 3">BQ1</strain>
    </source>
</reference>
<gene>
    <name evidence="2" type="ORF">CE154_010680</name>
</gene>
<feature type="region of interest" description="Disordered" evidence="1">
    <location>
        <begin position="156"/>
        <end position="202"/>
    </location>
</feature>
<proteinExistence type="predicted"/>
<dbReference type="RefSeq" id="WP_094438055.1">
    <property type="nucleotide sequence ID" value="NZ_NKDB02000002.1"/>
</dbReference>
<accession>A0A420KBD7</accession>
<evidence type="ECO:0000313" key="3">
    <source>
        <dbReference type="Proteomes" id="UP000216225"/>
    </source>
</evidence>
<dbReference type="AlphaFoldDB" id="A0A420KBD7"/>
<feature type="compositionally biased region" description="Low complexity" evidence="1">
    <location>
        <begin position="156"/>
        <end position="179"/>
    </location>
</feature>
<dbReference type="Pfam" id="PF11748">
    <property type="entry name" value="DUF3306"/>
    <property type="match status" value="1"/>
</dbReference>
<dbReference type="EMBL" id="NKDB02000002">
    <property type="protein sequence ID" value="RKJ96489.1"/>
    <property type="molecule type" value="Genomic_DNA"/>
</dbReference>